<dbReference type="Proteomes" id="UP001321749">
    <property type="component" value="Unassembled WGS sequence"/>
</dbReference>
<dbReference type="Pfam" id="PF00249">
    <property type="entry name" value="Myb_DNA-binding"/>
    <property type="match status" value="1"/>
</dbReference>
<dbReference type="FunFam" id="1.10.10.60:FF:000016">
    <property type="entry name" value="Transcriptional activator Myb isoform A"/>
    <property type="match status" value="1"/>
</dbReference>
<dbReference type="CDD" id="cd11660">
    <property type="entry name" value="SANT_TRF"/>
    <property type="match status" value="1"/>
</dbReference>
<dbReference type="PROSITE" id="PS51294">
    <property type="entry name" value="HTH_MYB"/>
    <property type="match status" value="3"/>
</dbReference>
<dbReference type="PROSITE" id="PS50090">
    <property type="entry name" value="MYB_LIKE"/>
    <property type="match status" value="3"/>
</dbReference>
<feature type="region of interest" description="Disordered" evidence="5">
    <location>
        <begin position="179"/>
        <end position="239"/>
    </location>
</feature>
<dbReference type="InterPro" id="IPR009057">
    <property type="entry name" value="Homeodomain-like_sf"/>
</dbReference>
<feature type="domain" description="HTH myb-type" evidence="8">
    <location>
        <begin position="78"/>
        <end position="130"/>
    </location>
</feature>
<protein>
    <submittedName>
        <fullName evidence="9">Uncharacterized protein</fullName>
    </submittedName>
</protein>
<reference evidence="9" key="2">
    <citation type="submission" date="2023-06" db="EMBL/GenBank/DDBJ databases">
        <authorList>
            <consortium name="Lawrence Berkeley National Laboratory"/>
            <person name="Mondo S.J."/>
            <person name="Hensen N."/>
            <person name="Bonometti L."/>
            <person name="Westerberg I."/>
            <person name="Brannstrom I.O."/>
            <person name="Guillou S."/>
            <person name="Cros-Aarteil S."/>
            <person name="Calhoun S."/>
            <person name="Haridas S."/>
            <person name="Kuo A."/>
            <person name="Pangilinan J."/>
            <person name="Riley R."/>
            <person name="Labutti K."/>
            <person name="Andreopoulos B."/>
            <person name="Lipzen A."/>
            <person name="Chen C."/>
            <person name="Yanf M."/>
            <person name="Daum C."/>
            <person name="Ng V."/>
            <person name="Clum A."/>
            <person name="Steindorff A."/>
            <person name="Ohm R."/>
            <person name="Martin F."/>
            <person name="Silar P."/>
            <person name="Natvig D."/>
            <person name="Lalanne C."/>
            <person name="Gautier V."/>
            <person name="Ament-Velasquez S.L."/>
            <person name="Kruys A."/>
            <person name="Hutchinson M.I."/>
            <person name="Powell A.J."/>
            <person name="Barry K."/>
            <person name="Miller A.N."/>
            <person name="Grigoriev I.V."/>
            <person name="Debuchy R."/>
            <person name="Gladieux P."/>
            <person name="Thoren M.H."/>
            <person name="Johannesson H."/>
        </authorList>
    </citation>
    <scope>NUCLEOTIDE SEQUENCE</scope>
    <source>
        <strain evidence="9">PSN324</strain>
    </source>
</reference>
<dbReference type="PANTHER" id="PTHR46621:SF1">
    <property type="entry name" value="SNRNA-ACTIVATING PROTEIN COMPLEX SUBUNIT 4"/>
    <property type="match status" value="1"/>
</dbReference>
<dbReference type="InterPro" id="IPR017884">
    <property type="entry name" value="SANT_dom"/>
</dbReference>
<evidence type="ECO:0000256" key="3">
    <source>
        <dbReference type="ARBA" id="ARBA00023163"/>
    </source>
</evidence>
<evidence type="ECO:0000259" key="6">
    <source>
        <dbReference type="PROSITE" id="PS50090"/>
    </source>
</evidence>
<dbReference type="GO" id="GO:0001006">
    <property type="term" value="F:RNA polymerase III type 3 promoter sequence-specific DNA binding"/>
    <property type="evidence" value="ECO:0007669"/>
    <property type="project" value="TreeGrafter"/>
</dbReference>
<evidence type="ECO:0000256" key="5">
    <source>
        <dbReference type="SAM" id="MobiDB-lite"/>
    </source>
</evidence>
<dbReference type="EMBL" id="MU865020">
    <property type="protein sequence ID" value="KAK4460062.1"/>
    <property type="molecule type" value="Genomic_DNA"/>
</dbReference>
<dbReference type="AlphaFoldDB" id="A0AAV9HHQ6"/>
<keyword evidence="1" id="KW-0805">Transcription regulation</keyword>
<reference evidence="9" key="1">
    <citation type="journal article" date="2023" name="Mol. Phylogenet. Evol.">
        <title>Genome-scale phylogeny and comparative genomics of the fungal order Sordariales.</title>
        <authorList>
            <person name="Hensen N."/>
            <person name="Bonometti L."/>
            <person name="Westerberg I."/>
            <person name="Brannstrom I.O."/>
            <person name="Guillou S."/>
            <person name="Cros-Aarteil S."/>
            <person name="Calhoun S."/>
            <person name="Haridas S."/>
            <person name="Kuo A."/>
            <person name="Mondo S."/>
            <person name="Pangilinan J."/>
            <person name="Riley R."/>
            <person name="LaButti K."/>
            <person name="Andreopoulos B."/>
            <person name="Lipzen A."/>
            <person name="Chen C."/>
            <person name="Yan M."/>
            <person name="Daum C."/>
            <person name="Ng V."/>
            <person name="Clum A."/>
            <person name="Steindorff A."/>
            <person name="Ohm R.A."/>
            <person name="Martin F."/>
            <person name="Silar P."/>
            <person name="Natvig D.O."/>
            <person name="Lalanne C."/>
            <person name="Gautier V."/>
            <person name="Ament-Velasquez S.L."/>
            <person name="Kruys A."/>
            <person name="Hutchinson M.I."/>
            <person name="Powell A.J."/>
            <person name="Barry K."/>
            <person name="Miller A.N."/>
            <person name="Grigoriev I.V."/>
            <person name="Debuchy R."/>
            <person name="Gladieux P."/>
            <person name="Hiltunen Thoren M."/>
            <person name="Johannesson H."/>
        </authorList>
    </citation>
    <scope>NUCLEOTIDE SEQUENCE</scope>
    <source>
        <strain evidence="9">PSN324</strain>
    </source>
</reference>
<feature type="domain" description="HTH myb-type" evidence="8">
    <location>
        <begin position="132"/>
        <end position="182"/>
    </location>
</feature>
<feature type="compositionally biased region" description="Polar residues" evidence="5">
    <location>
        <begin position="219"/>
        <end position="238"/>
    </location>
</feature>
<feature type="region of interest" description="Disordered" evidence="5">
    <location>
        <begin position="274"/>
        <end position="296"/>
    </location>
</feature>
<keyword evidence="4" id="KW-0539">Nucleus</keyword>
<dbReference type="Pfam" id="PF13921">
    <property type="entry name" value="Myb_DNA-bind_6"/>
    <property type="match status" value="1"/>
</dbReference>
<dbReference type="CDD" id="cd00167">
    <property type="entry name" value="SANT"/>
    <property type="match status" value="2"/>
</dbReference>
<keyword evidence="2" id="KW-0238">DNA-binding</keyword>
<feature type="compositionally biased region" description="Low complexity" evidence="5">
    <location>
        <begin position="285"/>
        <end position="296"/>
    </location>
</feature>
<feature type="domain" description="SANT" evidence="7">
    <location>
        <begin position="79"/>
        <end position="118"/>
    </location>
</feature>
<evidence type="ECO:0000259" key="7">
    <source>
        <dbReference type="PROSITE" id="PS51293"/>
    </source>
</evidence>
<evidence type="ECO:0000313" key="9">
    <source>
        <dbReference type="EMBL" id="KAK4460062.1"/>
    </source>
</evidence>
<evidence type="ECO:0000313" key="10">
    <source>
        <dbReference type="Proteomes" id="UP001321749"/>
    </source>
</evidence>
<dbReference type="GO" id="GO:0042795">
    <property type="term" value="P:snRNA transcription by RNA polymerase II"/>
    <property type="evidence" value="ECO:0007669"/>
    <property type="project" value="TreeGrafter"/>
</dbReference>
<evidence type="ECO:0000259" key="8">
    <source>
        <dbReference type="PROSITE" id="PS51294"/>
    </source>
</evidence>
<keyword evidence="3" id="KW-0804">Transcription</keyword>
<dbReference type="SMART" id="SM00717">
    <property type="entry name" value="SANT"/>
    <property type="match status" value="3"/>
</dbReference>
<dbReference type="GO" id="GO:0042796">
    <property type="term" value="P:snRNA transcription by RNA polymerase III"/>
    <property type="evidence" value="ECO:0007669"/>
    <property type="project" value="TreeGrafter"/>
</dbReference>
<evidence type="ECO:0000256" key="2">
    <source>
        <dbReference type="ARBA" id="ARBA00023125"/>
    </source>
</evidence>
<dbReference type="GO" id="GO:0000978">
    <property type="term" value="F:RNA polymerase II cis-regulatory region sequence-specific DNA binding"/>
    <property type="evidence" value="ECO:0007669"/>
    <property type="project" value="TreeGrafter"/>
</dbReference>
<feature type="domain" description="Myb-like" evidence="6">
    <location>
        <begin position="76"/>
        <end position="126"/>
    </location>
</feature>
<dbReference type="PROSITE" id="PS51293">
    <property type="entry name" value="SANT"/>
    <property type="match status" value="1"/>
</dbReference>
<feature type="domain" description="Myb-like" evidence="6">
    <location>
        <begin position="127"/>
        <end position="178"/>
    </location>
</feature>
<keyword evidence="10" id="KW-1185">Reference proteome</keyword>
<dbReference type="PANTHER" id="PTHR46621">
    <property type="entry name" value="SNRNA-ACTIVATING PROTEIN COMPLEX SUBUNIT 4"/>
    <property type="match status" value="1"/>
</dbReference>
<dbReference type="InterPro" id="IPR017930">
    <property type="entry name" value="Myb_dom"/>
</dbReference>
<sequence>MSASIEIVPSSMVKGGTSATRHKIRQVWTPEEDRLLSEAVAIETPNHGPISWHKVAAHLPGRNNKDCRKRWHYSIVNTIRKGTWTREEDQKLRQAVEMYGARWSKIAEAVGTRNGDQCWKRWYDCLDPRIDKSPWTADEDARLVRQVAKHGRNWSDIVHKNFPNRTSLAAKNRYSILQRKQGNAARASGSKMQKSPAASSAPSPSPSPNPNLCVPTFTPCPSTAGTTPEPDFSNSQPQWMGLSDAEIDNIFEQSFAPPSEGWYSESIASSLNSSPQLGADMDWNGPSTTWGSSTPSLFAPSPSPLCQAATFVQLEPTQQSFHSLPMPAATSPYNMLGIYQTTDCQAMAYAQQAPVQGGLEYLRPHQGYDMGSGQW</sequence>
<dbReference type="InterPro" id="IPR001005">
    <property type="entry name" value="SANT/Myb"/>
</dbReference>
<dbReference type="SUPFAM" id="SSF46689">
    <property type="entry name" value="Homeodomain-like"/>
    <property type="match status" value="2"/>
</dbReference>
<evidence type="ECO:0000256" key="1">
    <source>
        <dbReference type="ARBA" id="ARBA00023015"/>
    </source>
</evidence>
<proteinExistence type="predicted"/>
<feature type="domain" description="HTH myb-type" evidence="8">
    <location>
        <begin position="20"/>
        <end position="72"/>
    </location>
</feature>
<name>A0AAV9HHQ6_9PEZI</name>
<feature type="domain" description="Myb-like" evidence="6">
    <location>
        <begin position="20"/>
        <end position="75"/>
    </location>
</feature>
<dbReference type="InterPro" id="IPR051575">
    <property type="entry name" value="Myb-like_DNA-bd"/>
</dbReference>
<comment type="caution">
    <text evidence="9">The sequence shown here is derived from an EMBL/GenBank/DDBJ whole genome shotgun (WGS) entry which is preliminary data.</text>
</comment>
<accession>A0AAV9HHQ6</accession>
<evidence type="ECO:0000256" key="4">
    <source>
        <dbReference type="ARBA" id="ARBA00023242"/>
    </source>
</evidence>
<gene>
    <name evidence="9" type="ORF">QBC42DRAFT_273094</name>
</gene>
<organism evidence="9 10">
    <name type="scientific">Cladorrhinum samala</name>
    <dbReference type="NCBI Taxonomy" id="585594"/>
    <lineage>
        <taxon>Eukaryota</taxon>
        <taxon>Fungi</taxon>
        <taxon>Dikarya</taxon>
        <taxon>Ascomycota</taxon>
        <taxon>Pezizomycotina</taxon>
        <taxon>Sordariomycetes</taxon>
        <taxon>Sordariomycetidae</taxon>
        <taxon>Sordariales</taxon>
        <taxon>Podosporaceae</taxon>
        <taxon>Cladorrhinum</taxon>
    </lineage>
</organism>
<dbReference type="Gene3D" id="1.10.10.60">
    <property type="entry name" value="Homeodomain-like"/>
    <property type="match status" value="3"/>
</dbReference>
<dbReference type="GO" id="GO:0019185">
    <property type="term" value="C:snRNA-activating protein complex"/>
    <property type="evidence" value="ECO:0007669"/>
    <property type="project" value="TreeGrafter"/>
</dbReference>